<evidence type="ECO:0000256" key="7">
    <source>
        <dbReference type="SAM" id="Phobius"/>
    </source>
</evidence>
<dbReference type="Gene3D" id="1.20.144.10">
    <property type="entry name" value="Phosphatidic acid phosphatase type 2/haloperoxidase"/>
    <property type="match status" value="1"/>
</dbReference>
<dbReference type="InterPro" id="IPR036938">
    <property type="entry name" value="PAP2/HPO_sf"/>
</dbReference>
<evidence type="ECO:0000256" key="3">
    <source>
        <dbReference type="ARBA" id="ARBA00022692"/>
    </source>
</evidence>
<feature type="transmembrane region" description="Helical" evidence="7">
    <location>
        <begin position="69"/>
        <end position="88"/>
    </location>
</feature>
<feature type="transmembrane region" description="Helical" evidence="7">
    <location>
        <begin position="12"/>
        <end position="37"/>
    </location>
</feature>
<reference evidence="9 10" key="1">
    <citation type="submission" date="2016-11" db="EMBL/GenBank/DDBJ databases">
        <title>Draft Genome Sequences of Nine Cyanobacterial Strains from Diverse Habitats.</title>
        <authorList>
            <person name="Zhu T."/>
            <person name="Hou S."/>
            <person name="Lu X."/>
            <person name="Hess W.R."/>
        </authorList>
    </citation>
    <scope>NUCLEOTIDE SEQUENCE [LARGE SCALE GENOMIC DNA]</scope>
    <source>
        <strain evidence="9 10">NIES-30</strain>
    </source>
</reference>
<feature type="transmembrane region" description="Helical" evidence="7">
    <location>
        <begin position="136"/>
        <end position="155"/>
    </location>
</feature>
<protein>
    <recommendedName>
        <fullName evidence="8">Phosphatidic acid phosphatase type 2/haloperoxidase domain-containing protein</fullName>
    </recommendedName>
</protein>
<feature type="transmembrane region" description="Helical" evidence="7">
    <location>
        <begin position="95"/>
        <end position="116"/>
    </location>
</feature>
<dbReference type="AlphaFoldDB" id="A0A1U7IZI2"/>
<accession>A0A1U7IZI2</accession>
<dbReference type="SUPFAM" id="SSF48317">
    <property type="entry name" value="Acid phosphatase/Vanadium-dependent haloperoxidase"/>
    <property type="match status" value="1"/>
</dbReference>
<evidence type="ECO:0000313" key="9">
    <source>
        <dbReference type="EMBL" id="OKH44425.1"/>
    </source>
</evidence>
<sequence>MEQSARPSAPGPLWLGVILPLLALVILIGLGLLVAAYPTLPAWDAAFLLRLHRYATPALNRDVAIATDLGTFLGVLPASLGLMALGLWRRRWQPASYLAFVMAGSAGLNQVAKLLWHRVRPALWEGIPPHADFSFPSGHATYSMAFVLALVLLNWDSPKRPWLLGLGGLFVLCIGASRVYLGVHFPSDILGGWLLAIAWALSLHQAMFRWLPLLSGLTTEAKGQPVQPR</sequence>
<dbReference type="Pfam" id="PF01569">
    <property type="entry name" value="PAP2"/>
    <property type="match status" value="1"/>
</dbReference>
<dbReference type="PANTHER" id="PTHR14969">
    <property type="entry name" value="SPHINGOSINE-1-PHOSPHATE PHOSPHOHYDROLASE"/>
    <property type="match status" value="1"/>
</dbReference>
<dbReference type="STRING" id="549789.NIES30_22645"/>
<keyword evidence="6 7" id="KW-0472">Membrane</keyword>
<gene>
    <name evidence="9" type="ORF">NIES30_22645</name>
</gene>
<evidence type="ECO:0000256" key="4">
    <source>
        <dbReference type="ARBA" id="ARBA00022801"/>
    </source>
</evidence>
<evidence type="ECO:0000256" key="6">
    <source>
        <dbReference type="ARBA" id="ARBA00023136"/>
    </source>
</evidence>
<feature type="transmembrane region" description="Helical" evidence="7">
    <location>
        <begin position="189"/>
        <end position="208"/>
    </location>
</feature>
<keyword evidence="4" id="KW-0378">Hydrolase</keyword>
<evidence type="ECO:0000256" key="5">
    <source>
        <dbReference type="ARBA" id="ARBA00022989"/>
    </source>
</evidence>
<feature type="domain" description="Phosphatidic acid phosphatase type 2/haloperoxidase" evidence="8">
    <location>
        <begin position="93"/>
        <end position="204"/>
    </location>
</feature>
<dbReference type="RefSeq" id="WP_073610726.1">
    <property type="nucleotide sequence ID" value="NZ_MRCG01000023.1"/>
</dbReference>
<keyword evidence="10" id="KW-1185">Reference proteome</keyword>
<proteinExistence type="predicted"/>
<dbReference type="SMART" id="SM00014">
    <property type="entry name" value="acidPPc"/>
    <property type="match status" value="1"/>
</dbReference>
<keyword evidence="2" id="KW-1003">Cell membrane</keyword>
<dbReference type="PANTHER" id="PTHR14969:SF62">
    <property type="entry name" value="DECAPRENYLPHOSPHORYL-5-PHOSPHORIBOSE PHOSPHATASE RV3807C-RELATED"/>
    <property type="match status" value="1"/>
</dbReference>
<name>A0A1U7IZI2_9CYAN</name>
<dbReference type="OrthoDB" id="9789113at2"/>
<evidence type="ECO:0000256" key="1">
    <source>
        <dbReference type="ARBA" id="ARBA00004651"/>
    </source>
</evidence>
<dbReference type="InterPro" id="IPR000326">
    <property type="entry name" value="PAP2/HPO"/>
</dbReference>
<comment type="caution">
    <text evidence="9">The sequence shown here is derived from an EMBL/GenBank/DDBJ whole genome shotgun (WGS) entry which is preliminary data.</text>
</comment>
<dbReference type="CDD" id="cd03392">
    <property type="entry name" value="PAP2_like_2"/>
    <property type="match status" value="1"/>
</dbReference>
<dbReference type="GO" id="GO:0016787">
    <property type="term" value="F:hydrolase activity"/>
    <property type="evidence" value="ECO:0007669"/>
    <property type="project" value="UniProtKB-KW"/>
</dbReference>
<keyword evidence="5 7" id="KW-1133">Transmembrane helix</keyword>
<dbReference type="EMBL" id="MRCG01000023">
    <property type="protein sequence ID" value="OKH44425.1"/>
    <property type="molecule type" value="Genomic_DNA"/>
</dbReference>
<keyword evidence="3 7" id="KW-0812">Transmembrane</keyword>
<dbReference type="GO" id="GO:0005886">
    <property type="term" value="C:plasma membrane"/>
    <property type="evidence" value="ECO:0007669"/>
    <property type="project" value="UniProtKB-SubCell"/>
</dbReference>
<organism evidence="9 10">
    <name type="scientific">Phormidium tenue NIES-30</name>
    <dbReference type="NCBI Taxonomy" id="549789"/>
    <lineage>
        <taxon>Bacteria</taxon>
        <taxon>Bacillati</taxon>
        <taxon>Cyanobacteriota</taxon>
        <taxon>Cyanophyceae</taxon>
        <taxon>Oscillatoriophycideae</taxon>
        <taxon>Oscillatoriales</taxon>
        <taxon>Oscillatoriaceae</taxon>
        <taxon>Phormidium</taxon>
    </lineage>
</organism>
<evidence type="ECO:0000256" key="2">
    <source>
        <dbReference type="ARBA" id="ARBA00022475"/>
    </source>
</evidence>
<feature type="transmembrane region" description="Helical" evidence="7">
    <location>
        <begin position="162"/>
        <end position="183"/>
    </location>
</feature>
<dbReference type="Proteomes" id="UP000185557">
    <property type="component" value="Unassembled WGS sequence"/>
</dbReference>
<comment type="subcellular location">
    <subcellularLocation>
        <location evidence="1">Cell membrane</location>
        <topology evidence="1">Multi-pass membrane protein</topology>
    </subcellularLocation>
</comment>
<evidence type="ECO:0000313" key="10">
    <source>
        <dbReference type="Proteomes" id="UP000185557"/>
    </source>
</evidence>
<evidence type="ECO:0000259" key="8">
    <source>
        <dbReference type="SMART" id="SM00014"/>
    </source>
</evidence>